<feature type="compositionally biased region" description="Basic and acidic residues" evidence="1">
    <location>
        <begin position="18"/>
        <end position="27"/>
    </location>
</feature>
<organism evidence="2 3">
    <name type="scientific">Pelobates cultripes</name>
    <name type="common">Western spadefoot toad</name>
    <dbReference type="NCBI Taxonomy" id="61616"/>
    <lineage>
        <taxon>Eukaryota</taxon>
        <taxon>Metazoa</taxon>
        <taxon>Chordata</taxon>
        <taxon>Craniata</taxon>
        <taxon>Vertebrata</taxon>
        <taxon>Euteleostomi</taxon>
        <taxon>Amphibia</taxon>
        <taxon>Batrachia</taxon>
        <taxon>Anura</taxon>
        <taxon>Pelobatoidea</taxon>
        <taxon>Pelobatidae</taxon>
        <taxon>Pelobates</taxon>
    </lineage>
</organism>
<accession>A0AAD1SAH5</accession>
<gene>
    <name evidence="2" type="ORF">PECUL_23A030007</name>
</gene>
<dbReference type="EMBL" id="OW240916">
    <property type="protein sequence ID" value="CAH2296040.1"/>
    <property type="molecule type" value="Genomic_DNA"/>
</dbReference>
<name>A0AAD1SAH5_PELCU</name>
<feature type="non-terminal residue" evidence="2">
    <location>
        <position position="56"/>
    </location>
</feature>
<proteinExistence type="predicted"/>
<dbReference type="AlphaFoldDB" id="A0AAD1SAH5"/>
<protein>
    <submittedName>
        <fullName evidence="2">Uncharacterized protein</fullName>
    </submittedName>
</protein>
<evidence type="ECO:0000313" key="3">
    <source>
        <dbReference type="Proteomes" id="UP001295444"/>
    </source>
</evidence>
<reference evidence="2" key="1">
    <citation type="submission" date="2022-03" db="EMBL/GenBank/DDBJ databases">
        <authorList>
            <person name="Alioto T."/>
            <person name="Alioto T."/>
            <person name="Gomez Garrido J."/>
        </authorList>
    </citation>
    <scope>NUCLEOTIDE SEQUENCE</scope>
</reference>
<sequence length="56" mass="6197">AHRSSSGSDVRRHNGATRSDEPIGLHEHRLPNSVFGRTWVFRCSTVMQTNGIGSFS</sequence>
<keyword evidence="3" id="KW-1185">Reference proteome</keyword>
<feature type="region of interest" description="Disordered" evidence="1">
    <location>
        <begin position="1"/>
        <end position="27"/>
    </location>
</feature>
<evidence type="ECO:0000256" key="1">
    <source>
        <dbReference type="SAM" id="MobiDB-lite"/>
    </source>
</evidence>
<evidence type="ECO:0000313" key="2">
    <source>
        <dbReference type="EMBL" id="CAH2296040.1"/>
    </source>
</evidence>
<dbReference type="Proteomes" id="UP001295444">
    <property type="component" value="Chromosome 05"/>
</dbReference>
<feature type="non-terminal residue" evidence="2">
    <location>
        <position position="1"/>
    </location>
</feature>